<name>A0A1I7GNW1_9PROT</name>
<organism evidence="2 3">
    <name type="scientific">Nitrosomonas eutropha</name>
    <dbReference type="NCBI Taxonomy" id="916"/>
    <lineage>
        <taxon>Bacteria</taxon>
        <taxon>Pseudomonadati</taxon>
        <taxon>Pseudomonadota</taxon>
        <taxon>Betaproteobacteria</taxon>
        <taxon>Nitrosomonadales</taxon>
        <taxon>Nitrosomonadaceae</taxon>
        <taxon>Nitrosomonas</taxon>
    </lineage>
</organism>
<dbReference type="Proteomes" id="UP000183926">
    <property type="component" value="Unassembled WGS sequence"/>
</dbReference>
<sequence length="161" mass="18319">MALPPYFVSYEECRADTLAIFSSRLLQLPKKRVGDVTLSELCSFSEYPNGLYFFFDEENHLWYVGKSTSRSFIERVPSHFDTREDAWFNTLPKKIMDVCSIGEYVDAHSLGLSLHLVLLGVKEKQTAINLEGALRDYLQPELNKAKKQKAIGTTVLASYEA</sequence>
<feature type="domain" description="GIY-YIG" evidence="1">
    <location>
        <begin position="47"/>
        <end position="144"/>
    </location>
</feature>
<dbReference type="InterPro" id="IPR035901">
    <property type="entry name" value="GIY-YIG_endonuc_sf"/>
</dbReference>
<dbReference type="Gene3D" id="3.40.1440.10">
    <property type="entry name" value="GIY-YIG endonuclease"/>
    <property type="match status" value="1"/>
</dbReference>
<reference evidence="2 3" key="1">
    <citation type="submission" date="2016-10" db="EMBL/GenBank/DDBJ databases">
        <authorList>
            <person name="de Groot N.N."/>
        </authorList>
    </citation>
    <scope>NUCLEOTIDE SEQUENCE [LARGE SCALE GENOMIC DNA]</scope>
    <source>
        <strain evidence="2 3">Nm24</strain>
    </source>
</reference>
<dbReference type="PROSITE" id="PS50164">
    <property type="entry name" value="GIY_YIG"/>
    <property type="match status" value="1"/>
</dbReference>
<dbReference type="EMBL" id="FPBL01000003">
    <property type="protein sequence ID" value="SFU50162.1"/>
    <property type="molecule type" value="Genomic_DNA"/>
</dbReference>
<protein>
    <recommendedName>
        <fullName evidence="1">GIY-YIG domain-containing protein</fullName>
    </recommendedName>
</protein>
<evidence type="ECO:0000313" key="2">
    <source>
        <dbReference type="EMBL" id="SFU50162.1"/>
    </source>
</evidence>
<dbReference type="OrthoDB" id="3078773at2"/>
<proteinExistence type="predicted"/>
<dbReference type="InterPro" id="IPR000305">
    <property type="entry name" value="GIY-YIG_endonuc"/>
</dbReference>
<dbReference type="AlphaFoldDB" id="A0A1I7GNW1"/>
<accession>A0A1I7GNW1</accession>
<evidence type="ECO:0000259" key="1">
    <source>
        <dbReference type="PROSITE" id="PS50164"/>
    </source>
</evidence>
<evidence type="ECO:0000313" key="3">
    <source>
        <dbReference type="Proteomes" id="UP000183926"/>
    </source>
</evidence>
<gene>
    <name evidence="2" type="ORF">SAMN05216339_10380</name>
</gene>
<dbReference type="SUPFAM" id="SSF82771">
    <property type="entry name" value="GIY-YIG endonuclease"/>
    <property type="match status" value="1"/>
</dbReference>